<sequence length="524" mass="60927">MLPPKLPIGIQSFETMREQDYLYVDKTEHVFRMVSEGMFYFLARPRRFGKSLLVSVLKCLFQGRRELFKGLWIDRHGKWEWKPHPVLVIDFSGIPGSTPEELKQSISFTLSQIAENKGITLKANILEIQFKELIAGLYKKNSTSVAVLIDEYDKRLIDHIGKGEKGLETAKANREILRNFFGVLKDAAISPMLGFVFLTGVSTFTKVSIFSELNNLNDISMHERYADLLGYTQHEMETCFDRYIKSLSEKFEWSSDKIIEQLAMHYNGYRFSKKDTRVYNPFSVLKSFHNSDFQDYWFETATPVFLINLLKQLQYDFPKLEGLEVSKYIFSTFDIERLNPEALLFQTGYLTIKDVQDNIYTLDYPNQEVKTSFLELLLRSMTRGIDLKEKSRFLKLAGYLKKEDFDSFFETISAIFASIPYDIETKRDEAYFHTLFYLIVSASGADVLSSVLTNRGRIDMAVIFSDKVYIIEFKCNQDADTAIDQIKEKGYAEKYVQTGKRILLMGINFDTEKRNISDWKLRTL</sequence>
<dbReference type="Pfam" id="PF08011">
    <property type="entry name" value="PDDEXK_9"/>
    <property type="match status" value="1"/>
</dbReference>
<name>A0A975B5P3_9BACT</name>
<dbReference type="PANTHER" id="PTHR34825:SF1">
    <property type="entry name" value="AAA-ATPASE-LIKE DOMAIN-CONTAINING PROTEIN"/>
    <property type="match status" value="1"/>
</dbReference>
<proteinExistence type="predicted"/>
<dbReference type="AlphaFoldDB" id="A0A975B5P3"/>
<dbReference type="PANTHER" id="PTHR34825">
    <property type="entry name" value="CONSERVED PROTEIN, WITH A WEAK D-GALACTARATE DEHYDRATASE/ALTRONATE HYDROLASE DOMAIN"/>
    <property type="match status" value="1"/>
</dbReference>
<keyword evidence="3" id="KW-1185">Reference proteome</keyword>
<dbReference type="InterPro" id="IPR018631">
    <property type="entry name" value="AAA-ATPase-like_dom"/>
</dbReference>
<dbReference type="KEGG" id="dli:dnl_14930"/>
<gene>
    <name evidence="2" type="ORF">dnl_14930</name>
</gene>
<evidence type="ECO:0000313" key="2">
    <source>
        <dbReference type="EMBL" id="QTA79237.1"/>
    </source>
</evidence>
<reference evidence="2" key="1">
    <citation type="journal article" date="2021" name="Microb. Physiol.">
        <title>Proteogenomic Insights into the Physiology of Marine, Sulfate-Reducing, Filamentous Desulfonema limicola and Desulfonema magnum.</title>
        <authorList>
            <person name="Schnaars V."/>
            <person name="Wohlbrand L."/>
            <person name="Scheve S."/>
            <person name="Hinrichs C."/>
            <person name="Reinhardt R."/>
            <person name="Rabus R."/>
        </authorList>
    </citation>
    <scope>NUCLEOTIDE SEQUENCE</scope>
    <source>
        <strain evidence="2">5ac10</strain>
    </source>
</reference>
<dbReference type="Proteomes" id="UP000663720">
    <property type="component" value="Chromosome"/>
</dbReference>
<dbReference type="EMBL" id="CP061799">
    <property type="protein sequence ID" value="QTA79237.1"/>
    <property type="molecule type" value="Genomic_DNA"/>
</dbReference>
<dbReference type="RefSeq" id="WP_207691007.1">
    <property type="nucleotide sequence ID" value="NZ_CP061799.1"/>
</dbReference>
<dbReference type="Pfam" id="PF09820">
    <property type="entry name" value="AAA-ATPase_like"/>
    <property type="match status" value="1"/>
</dbReference>
<evidence type="ECO:0000259" key="1">
    <source>
        <dbReference type="Pfam" id="PF09820"/>
    </source>
</evidence>
<feature type="domain" description="AAA-ATPase-like" evidence="1">
    <location>
        <begin position="7"/>
        <end position="210"/>
    </location>
</feature>
<organism evidence="2 3">
    <name type="scientific">Desulfonema limicola</name>
    <dbReference type="NCBI Taxonomy" id="45656"/>
    <lineage>
        <taxon>Bacteria</taxon>
        <taxon>Pseudomonadati</taxon>
        <taxon>Thermodesulfobacteriota</taxon>
        <taxon>Desulfobacteria</taxon>
        <taxon>Desulfobacterales</taxon>
        <taxon>Desulfococcaceae</taxon>
        <taxon>Desulfonema</taxon>
    </lineage>
</organism>
<protein>
    <submittedName>
        <fullName evidence="2">AAA ATPase-like domain-containing protein, nuclease domain-containing</fullName>
    </submittedName>
</protein>
<evidence type="ECO:0000313" key="3">
    <source>
        <dbReference type="Proteomes" id="UP000663720"/>
    </source>
</evidence>
<accession>A0A975B5P3</accession>
<dbReference type="InterPro" id="IPR012547">
    <property type="entry name" value="PDDEXK_9"/>
</dbReference>